<dbReference type="HOGENOM" id="CLU_065765_7_0_9"/>
<sequence>MMCIGMLGIVTVIYSPQKYVLYPKRYHEYVLKYAEAYGVEENLIYAVMKAESRFYPYATSSKGAMGLMQVTEGTLDWISEKIDLRIQDPYDIEKNIQAGTWYLSTLQNTFDDIDLIIIAYNAGPGKTKEWMQEGILVPGQSNSSNLPYRETQQYIEKVKKYYTEYNKYYR</sequence>
<dbReference type="CDD" id="cd16896">
    <property type="entry name" value="LT_Slt70-like"/>
    <property type="match status" value="1"/>
</dbReference>
<evidence type="ECO:0000313" key="3">
    <source>
        <dbReference type="Proteomes" id="UP000007468"/>
    </source>
</evidence>
<dbReference type="Pfam" id="PF01464">
    <property type="entry name" value="SLT"/>
    <property type="match status" value="1"/>
</dbReference>
<organism evidence="2 3">
    <name type="scientific">Filifactor alocis (strain ATCC 35896 / CCUG 47790 / D40 B5)</name>
    <name type="common">Fusobacterium alocis</name>
    <dbReference type="NCBI Taxonomy" id="546269"/>
    <lineage>
        <taxon>Bacteria</taxon>
        <taxon>Bacillati</taxon>
        <taxon>Bacillota</taxon>
        <taxon>Clostridia</taxon>
        <taxon>Peptostreptococcales</taxon>
        <taxon>Filifactoraceae</taxon>
        <taxon>Filifactor</taxon>
    </lineage>
</organism>
<dbReference type="SUPFAM" id="SSF53955">
    <property type="entry name" value="Lysozyme-like"/>
    <property type="match status" value="1"/>
</dbReference>
<accession>D6GPI4</accession>
<dbReference type="Proteomes" id="UP000007468">
    <property type="component" value="Chromosome"/>
</dbReference>
<name>D6GPI4_FILAD</name>
<dbReference type="KEGG" id="faa:HMPREF0389_00604"/>
<dbReference type="InterPro" id="IPR008258">
    <property type="entry name" value="Transglycosylase_SLT_dom_1"/>
</dbReference>
<protein>
    <submittedName>
        <fullName evidence="2">Transglycosylase SLT domain protein</fullName>
    </submittedName>
</protein>
<evidence type="ECO:0000313" key="2">
    <source>
        <dbReference type="EMBL" id="EFE28687.2"/>
    </source>
</evidence>
<keyword evidence="3" id="KW-1185">Reference proteome</keyword>
<dbReference type="PANTHER" id="PTHR37423:SF2">
    <property type="entry name" value="MEMBRANE-BOUND LYTIC MUREIN TRANSGLYCOSYLASE C"/>
    <property type="match status" value="1"/>
</dbReference>
<proteinExistence type="predicted"/>
<reference evidence="3" key="1">
    <citation type="submission" date="2010-12" db="EMBL/GenBank/DDBJ databases">
        <title>The genome sequence of Filifactor alocis strain ATCC 35896.</title>
        <authorList>
            <consortium name="The Broad Institute Genome Sequencing Platform"/>
            <person name="Ward D."/>
            <person name="Earl A."/>
            <person name="Feldgarden M."/>
            <person name="Young S.K."/>
            <person name="Gargeya S."/>
            <person name="Zeng Q."/>
            <person name="Alvarado L."/>
            <person name="Berlin A."/>
            <person name="Bochicchio J."/>
            <person name="Chapman S.B."/>
            <person name="Chen Z."/>
            <person name="Freedman E."/>
            <person name="Gellesch M."/>
            <person name="Goldberg J."/>
            <person name="Griggs A."/>
            <person name="Gujja S."/>
            <person name="Heilman E."/>
            <person name="Heiman D."/>
            <person name="Howarth C."/>
            <person name="Mehta T."/>
            <person name="Neiman D."/>
            <person name="Pearson M."/>
            <person name="Roberts A."/>
            <person name="Saif S."/>
            <person name="Shea T."/>
            <person name="Shenoy N."/>
            <person name="Sisk P."/>
            <person name="Stolte C."/>
            <person name="Sykes S."/>
            <person name="White J."/>
            <person name="Yandava C."/>
            <person name="Izard J."/>
            <person name="Blanton J.M."/>
            <person name="Baranova O.V."/>
            <person name="Tanner A.C."/>
            <person name="Dewhirst F.E."/>
            <person name="Haas B."/>
            <person name="Nusbaum C."/>
            <person name="Birren B."/>
        </authorList>
    </citation>
    <scope>NUCLEOTIDE SEQUENCE [LARGE SCALE GENOMIC DNA]</scope>
    <source>
        <strain evidence="3">ATCC 35896 / D40 B5</strain>
    </source>
</reference>
<feature type="domain" description="Transglycosylase SLT" evidence="1">
    <location>
        <begin position="29"/>
        <end position="132"/>
    </location>
</feature>
<dbReference type="AlphaFoldDB" id="D6GPI4"/>
<gene>
    <name evidence="2" type="ordered locus">HMPREF0389_00604</name>
</gene>
<dbReference type="InterPro" id="IPR023346">
    <property type="entry name" value="Lysozyme-like_dom_sf"/>
</dbReference>
<dbReference type="PANTHER" id="PTHR37423">
    <property type="entry name" value="SOLUBLE LYTIC MUREIN TRANSGLYCOSYLASE-RELATED"/>
    <property type="match status" value="1"/>
</dbReference>
<evidence type="ECO:0000259" key="1">
    <source>
        <dbReference type="Pfam" id="PF01464"/>
    </source>
</evidence>
<dbReference type="CAZy" id="GH23">
    <property type="family name" value="Glycoside Hydrolase Family 23"/>
</dbReference>
<dbReference type="STRING" id="546269.HMPREF0389_00604"/>
<dbReference type="EMBL" id="CP002390">
    <property type="protein sequence ID" value="EFE28687.2"/>
    <property type="molecule type" value="Genomic_DNA"/>
</dbReference>
<dbReference type="Gene3D" id="1.10.530.10">
    <property type="match status" value="1"/>
</dbReference>
<dbReference type="eggNOG" id="COG0741">
    <property type="taxonomic scope" value="Bacteria"/>
</dbReference>